<evidence type="ECO:0000313" key="2">
    <source>
        <dbReference type="EMBL" id="PON43161.1"/>
    </source>
</evidence>
<dbReference type="PANTHER" id="PTHR47074:SF11">
    <property type="entry name" value="REVERSE TRANSCRIPTASE-LIKE PROTEIN"/>
    <property type="match status" value="1"/>
</dbReference>
<organism evidence="2 3">
    <name type="scientific">Parasponia andersonii</name>
    <name type="common">Sponia andersonii</name>
    <dbReference type="NCBI Taxonomy" id="3476"/>
    <lineage>
        <taxon>Eukaryota</taxon>
        <taxon>Viridiplantae</taxon>
        <taxon>Streptophyta</taxon>
        <taxon>Embryophyta</taxon>
        <taxon>Tracheophyta</taxon>
        <taxon>Spermatophyta</taxon>
        <taxon>Magnoliopsida</taxon>
        <taxon>eudicotyledons</taxon>
        <taxon>Gunneridae</taxon>
        <taxon>Pentapetalae</taxon>
        <taxon>rosids</taxon>
        <taxon>fabids</taxon>
        <taxon>Rosales</taxon>
        <taxon>Cannabaceae</taxon>
        <taxon>Parasponia</taxon>
    </lineage>
</organism>
<dbReference type="Gene3D" id="3.30.420.10">
    <property type="entry name" value="Ribonuclease H-like superfamily/Ribonuclease H"/>
    <property type="match status" value="1"/>
</dbReference>
<sequence>MVFGKYSKTLLDVISDASSFLNEFQLAKCKIEYLIRSSMTNVIPWELSPPCHLKLNVDTACFFGQGFIGIGVIIRDVNSMICATMSKRINGLFEPLNADLLALREDIRFARRKGFVIKFIESNSRLAIGLVNSTGGLSSNNLIARGVKSLLRSCEGGSFHFVPRSGNEAV</sequence>
<proteinExistence type="predicted"/>
<feature type="non-terminal residue" evidence="2">
    <location>
        <position position="170"/>
    </location>
</feature>
<dbReference type="OrthoDB" id="1906820at2759"/>
<name>A0A2P5B2Z2_PARAD</name>
<evidence type="ECO:0000259" key="1">
    <source>
        <dbReference type="Pfam" id="PF13456"/>
    </source>
</evidence>
<comment type="caution">
    <text evidence="2">The sequence shown here is derived from an EMBL/GenBank/DDBJ whole genome shotgun (WGS) entry which is preliminary data.</text>
</comment>
<dbReference type="InterPro" id="IPR002156">
    <property type="entry name" value="RNaseH_domain"/>
</dbReference>
<accession>A0A2P5B2Z2</accession>
<gene>
    <name evidence="2" type="ORF">PanWU01x14_276350</name>
</gene>
<dbReference type="PANTHER" id="PTHR47074">
    <property type="entry name" value="BNAC02G40300D PROTEIN"/>
    <property type="match status" value="1"/>
</dbReference>
<dbReference type="SUPFAM" id="SSF53098">
    <property type="entry name" value="Ribonuclease H-like"/>
    <property type="match status" value="1"/>
</dbReference>
<keyword evidence="3" id="KW-1185">Reference proteome</keyword>
<dbReference type="InterPro" id="IPR052929">
    <property type="entry name" value="RNase_H-like_EbsB-rel"/>
</dbReference>
<feature type="domain" description="RNase H type-1" evidence="1">
    <location>
        <begin position="56"/>
        <end position="169"/>
    </location>
</feature>
<dbReference type="Proteomes" id="UP000237105">
    <property type="component" value="Unassembled WGS sequence"/>
</dbReference>
<evidence type="ECO:0000313" key="3">
    <source>
        <dbReference type="Proteomes" id="UP000237105"/>
    </source>
</evidence>
<dbReference type="InterPro" id="IPR036397">
    <property type="entry name" value="RNaseH_sf"/>
</dbReference>
<dbReference type="GO" id="GO:0003676">
    <property type="term" value="F:nucleic acid binding"/>
    <property type="evidence" value="ECO:0007669"/>
    <property type="project" value="InterPro"/>
</dbReference>
<dbReference type="GO" id="GO:0004523">
    <property type="term" value="F:RNA-DNA hybrid ribonuclease activity"/>
    <property type="evidence" value="ECO:0007669"/>
    <property type="project" value="InterPro"/>
</dbReference>
<dbReference type="EMBL" id="JXTB01000376">
    <property type="protein sequence ID" value="PON43161.1"/>
    <property type="molecule type" value="Genomic_DNA"/>
</dbReference>
<dbReference type="Pfam" id="PF13456">
    <property type="entry name" value="RVT_3"/>
    <property type="match status" value="1"/>
</dbReference>
<dbReference type="AlphaFoldDB" id="A0A2P5B2Z2"/>
<reference evidence="3" key="1">
    <citation type="submission" date="2016-06" db="EMBL/GenBank/DDBJ databases">
        <title>Parallel loss of symbiosis genes in relatives of nitrogen-fixing non-legume Parasponia.</title>
        <authorList>
            <person name="Van Velzen R."/>
            <person name="Holmer R."/>
            <person name="Bu F."/>
            <person name="Rutten L."/>
            <person name="Van Zeijl A."/>
            <person name="Liu W."/>
            <person name="Santuari L."/>
            <person name="Cao Q."/>
            <person name="Sharma T."/>
            <person name="Shen D."/>
            <person name="Roswanjaya Y."/>
            <person name="Wardhani T."/>
            <person name="Kalhor M.S."/>
            <person name="Jansen J."/>
            <person name="Van den Hoogen J."/>
            <person name="Gungor B."/>
            <person name="Hartog M."/>
            <person name="Hontelez J."/>
            <person name="Verver J."/>
            <person name="Yang W.-C."/>
            <person name="Schijlen E."/>
            <person name="Repin R."/>
            <person name="Schilthuizen M."/>
            <person name="Schranz E."/>
            <person name="Heidstra R."/>
            <person name="Miyata K."/>
            <person name="Fedorova E."/>
            <person name="Kohlen W."/>
            <person name="Bisseling T."/>
            <person name="Smit S."/>
            <person name="Geurts R."/>
        </authorList>
    </citation>
    <scope>NUCLEOTIDE SEQUENCE [LARGE SCALE GENOMIC DNA]</scope>
    <source>
        <strain evidence="3">cv. WU1-14</strain>
    </source>
</reference>
<dbReference type="CDD" id="cd06222">
    <property type="entry name" value="RNase_H_like"/>
    <property type="match status" value="1"/>
</dbReference>
<dbReference type="InterPro" id="IPR012337">
    <property type="entry name" value="RNaseH-like_sf"/>
</dbReference>
<dbReference type="InterPro" id="IPR044730">
    <property type="entry name" value="RNase_H-like_dom_plant"/>
</dbReference>
<protein>
    <submittedName>
        <fullName evidence="2">Ribonuclease H-like domain containing protein</fullName>
    </submittedName>
</protein>